<dbReference type="PANTHER" id="PTHR10768:SF0">
    <property type="entry name" value="RIBOSOMAL PROTEIN L37"/>
    <property type="match status" value="1"/>
</dbReference>
<dbReference type="GO" id="GO:0019843">
    <property type="term" value="F:rRNA binding"/>
    <property type="evidence" value="ECO:0007669"/>
    <property type="project" value="UniProtKB-KW"/>
</dbReference>
<keyword evidence="7 9" id="KW-0689">Ribosomal protein</keyword>
<organism evidence="10">
    <name type="scientific">Arcella intermedia</name>
    <dbReference type="NCBI Taxonomy" id="1963864"/>
    <lineage>
        <taxon>Eukaryota</taxon>
        <taxon>Amoebozoa</taxon>
        <taxon>Tubulinea</taxon>
        <taxon>Elardia</taxon>
        <taxon>Arcellinida</taxon>
        <taxon>Sphaerothecina</taxon>
        <taxon>Arcellidae</taxon>
        <taxon>Arcella</taxon>
    </lineage>
</organism>
<dbReference type="PANTHER" id="PTHR10768">
    <property type="entry name" value="60S RIBOSOMAL PROTEIN L37"/>
    <property type="match status" value="1"/>
</dbReference>
<evidence type="ECO:0000256" key="3">
    <source>
        <dbReference type="ARBA" id="ARBA00022730"/>
    </source>
</evidence>
<keyword evidence="8 9" id="KW-0687">Ribonucleoprotein</keyword>
<evidence type="ECO:0000313" key="10">
    <source>
        <dbReference type="EMBL" id="NDV40472.1"/>
    </source>
</evidence>
<keyword evidence="2 9" id="KW-0479">Metal-binding</keyword>
<comment type="similarity">
    <text evidence="1 9">Belongs to the eukaryotic ribosomal protein eL37 family.</text>
</comment>
<evidence type="ECO:0000256" key="1">
    <source>
        <dbReference type="ARBA" id="ARBA00009805"/>
    </source>
</evidence>
<evidence type="ECO:0000256" key="8">
    <source>
        <dbReference type="ARBA" id="ARBA00023274"/>
    </source>
</evidence>
<keyword evidence="4" id="KW-0863">Zinc-finger</keyword>
<comment type="function">
    <text evidence="9">Component of the large ribosomal subunit. The ribosome is a large ribonucleoprotein complex responsible for the synthesis of proteins in the cell.</text>
</comment>
<evidence type="ECO:0000256" key="5">
    <source>
        <dbReference type="ARBA" id="ARBA00022833"/>
    </source>
</evidence>
<dbReference type="GO" id="GO:0008270">
    <property type="term" value="F:zinc ion binding"/>
    <property type="evidence" value="ECO:0007669"/>
    <property type="project" value="UniProtKB-KW"/>
</dbReference>
<dbReference type="GO" id="GO:0006412">
    <property type="term" value="P:translation"/>
    <property type="evidence" value="ECO:0007669"/>
    <property type="project" value="InterPro"/>
</dbReference>
<name>A0A6B2LTE0_9EUKA</name>
<dbReference type="Pfam" id="PF01907">
    <property type="entry name" value="Ribosomal_L37e"/>
    <property type="match status" value="1"/>
</dbReference>
<dbReference type="EMBL" id="GIBP01011503">
    <property type="protein sequence ID" value="NDV40472.1"/>
    <property type="molecule type" value="Transcribed_RNA"/>
</dbReference>
<dbReference type="NCBIfam" id="NF003214">
    <property type="entry name" value="PRK04179.1"/>
    <property type="match status" value="1"/>
</dbReference>
<keyword evidence="6 9" id="KW-0694">RNA-binding</keyword>
<keyword evidence="3 9" id="KW-0699">rRNA-binding</keyword>
<reference evidence="10" key="1">
    <citation type="journal article" date="2020" name="J. Eukaryot. Microbiol.">
        <title>De novo Sequencing, Assembly and Annotation of the Transcriptome for the Free-Living Testate Amoeba Arcella intermedia.</title>
        <authorList>
            <person name="Ribeiro G.M."/>
            <person name="Porfirio-Sousa A.L."/>
            <person name="Maurer-Alcala X.X."/>
            <person name="Katz L.A."/>
            <person name="Lahr D.J.G."/>
        </authorList>
    </citation>
    <scope>NUCLEOTIDE SEQUENCE</scope>
</reference>
<dbReference type="PROSITE" id="PS01077">
    <property type="entry name" value="RIBOSOMAL_L37E"/>
    <property type="match status" value="1"/>
</dbReference>
<dbReference type="InterPro" id="IPR018267">
    <property type="entry name" value="Ribosomal_eL37_CS"/>
</dbReference>
<dbReference type="InterPro" id="IPR011332">
    <property type="entry name" value="Ribosomal_zn-bd"/>
</dbReference>
<proteinExistence type="inferred from homology"/>
<protein>
    <recommendedName>
        <fullName evidence="9">Ribosomal protein L37</fullName>
    </recommendedName>
</protein>
<evidence type="ECO:0000256" key="2">
    <source>
        <dbReference type="ARBA" id="ARBA00022723"/>
    </source>
</evidence>
<evidence type="ECO:0000256" key="4">
    <source>
        <dbReference type="ARBA" id="ARBA00022771"/>
    </source>
</evidence>
<evidence type="ECO:0000256" key="6">
    <source>
        <dbReference type="ARBA" id="ARBA00022884"/>
    </source>
</evidence>
<dbReference type="HAMAP" id="MF_00547">
    <property type="entry name" value="Ribosomal_eL37"/>
    <property type="match status" value="1"/>
</dbReference>
<dbReference type="SUPFAM" id="SSF57829">
    <property type="entry name" value="Zn-binding ribosomal proteins"/>
    <property type="match status" value="1"/>
</dbReference>
<dbReference type="Gene3D" id="2.20.25.30">
    <property type="match status" value="1"/>
</dbReference>
<evidence type="ECO:0000256" key="9">
    <source>
        <dbReference type="RuleBase" id="RU000576"/>
    </source>
</evidence>
<accession>A0A6B2LTE0</accession>
<dbReference type="GO" id="GO:0003735">
    <property type="term" value="F:structural constituent of ribosome"/>
    <property type="evidence" value="ECO:0007669"/>
    <property type="project" value="InterPro"/>
</dbReference>
<keyword evidence="5 9" id="KW-0862">Zinc</keyword>
<dbReference type="InterPro" id="IPR001569">
    <property type="entry name" value="Ribosomal_eL37"/>
</dbReference>
<evidence type="ECO:0000256" key="7">
    <source>
        <dbReference type="ARBA" id="ARBA00022980"/>
    </source>
</evidence>
<dbReference type="InterPro" id="IPR011331">
    <property type="entry name" value="Ribosomal_eL37/eL43"/>
</dbReference>
<sequence>MTKGTFSFGRRHTKVHDLCRRCGKHSFHIRKERCAACGYGHTTKIRTYNWSEKSMRRRTTGSGRMMTLKNQDKKTPMLTKFSDRHAALVRKQLKKNLMFH</sequence>
<dbReference type="GO" id="GO:0022625">
    <property type="term" value="C:cytosolic large ribosomal subunit"/>
    <property type="evidence" value="ECO:0007669"/>
    <property type="project" value="TreeGrafter"/>
</dbReference>
<dbReference type="AlphaFoldDB" id="A0A6B2LTE0"/>